<name>A0ABW8N433_9BURK</name>
<organism evidence="1 2">
    <name type="scientific">Caballeronia udeis</name>
    <dbReference type="NCBI Taxonomy" id="1232866"/>
    <lineage>
        <taxon>Bacteria</taxon>
        <taxon>Pseudomonadati</taxon>
        <taxon>Pseudomonadota</taxon>
        <taxon>Betaproteobacteria</taxon>
        <taxon>Burkholderiales</taxon>
        <taxon>Burkholderiaceae</taxon>
        <taxon>Caballeronia</taxon>
    </lineage>
</organism>
<evidence type="ECO:0008006" key="3">
    <source>
        <dbReference type="Google" id="ProtNLM"/>
    </source>
</evidence>
<gene>
    <name evidence="1" type="ORF">ABH943_008886</name>
</gene>
<reference evidence="1 2" key="1">
    <citation type="submission" date="2024-11" db="EMBL/GenBank/DDBJ databases">
        <title>Using genomics to understand microbial adaptation to soil warming.</title>
        <authorList>
            <person name="Deangelis K.M. PhD."/>
        </authorList>
    </citation>
    <scope>NUCLEOTIDE SEQUENCE [LARGE SCALE GENOMIC DNA]</scope>
    <source>
        <strain evidence="1 2">GAS97</strain>
    </source>
</reference>
<evidence type="ECO:0000313" key="1">
    <source>
        <dbReference type="EMBL" id="MFK4448842.1"/>
    </source>
</evidence>
<evidence type="ECO:0000313" key="2">
    <source>
        <dbReference type="Proteomes" id="UP001620514"/>
    </source>
</evidence>
<keyword evidence="2" id="KW-1185">Reference proteome</keyword>
<protein>
    <recommendedName>
        <fullName evidence="3">SnoaL-like domain-containing protein</fullName>
    </recommendedName>
</protein>
<proteinExistence type="predicted"/>
<comment type="caution">
    <text evidence="1">The sequence shown here is derived from an EMBL/GenBank/DDBJ whole genome shotgun (WGS) entry which is preliminary data.</text>
</comment>
<dbReference type="Proteomes" id="UP001620514">
    <property type="component" value="Unassembled WGS sequence"/>
</dbReference>
<dbReference type="InterPro" id="IPR056238">
    <property type="entry name" value="YunG-like"/>
</dbReference>
<dbReference type="RefSeq" id="WP_404615428.1">
    <property type="nucleotide sequence ID" value="NZ_JBIYDN010000064.1"/>
</dbReference>
<accession>A0ABW8N433</accession>
<dbReference type="EMBL" id="JBIYDN010000064">
    <property type="protein sequence ID" value="MFK4448842.1"/>
    <property type="molecule type" value="Genomic_DNA"/>
</dbReference>
<sequence length="132" mass="15127">MARNLDFMLCLREALAASWDKRTAYFEVEQAGNPALGQCYPTSRVVQHYYPETEIIKGTVWTGETTEIHFWNGLRVGNDWSHIDLSWQQFPAGSTIEGFVIIGRRELNDGEATMQRCALLLKRVGEYLLIFP</sequence>
<dbReference type="Pfam" id="PF24585">
    <property type="entry name" value="YunG"/>
    <property type="match status" value="1"/>
</dbReference>